<keyword evidence="16" id="KW-1185">Reference proteome</keyword>
<keyword evidence="10 12" id="KW-0472">Membrane</keyword>
<keyword evidence="3" id="KW-1003">Cell membrane</keyword>
<keyword evidence="6 12" id="KW-0812">Transmembrane</keyword>
<keyword evidence="4" id="KW-0433">Leucine-rich repeat</keyword>
<dbReference type="PRINTS" id="PR00019">
    <property type="entry name" value="LEURICHRPT"/>
</dbReference>
<dbReference type="FunFam" id="3.80.10.10:FF:000111">
    <property type="entry name" value="LRR receptor-like serine/threonine-protein kinase ERECTA"/>
    <property type="match status" value="1"/>
</dbReference>
<feature type="transmembrane region" description="Helical" evidence="12">
    <location>
        <begin position="557"/>
        <end position="580"/>
    </location>
</feature>
<name>A0A5J9UND9_9POAL</name>
<gene>
    <name evidence="15" type="ORF">EJB05_27330</name>
</gene>
<dbReference type="SMART" id="SM00369">
    <property type="entry name" value="LRR_TYP"/>
    <property type="match status" value="5"/>
</dbReference>
<evidence type="ECO:0000313" key="15">
    <source>
        <dbReference type="EMBL" id="TVU24868.1"/>
    </source>
</evidence>
<dbReference type="InterPro" id="IPR032675">
    <property type="entry name" value="LRR_dom_sf"/>
</dbReference>
<evidence type="ECO:0000256" key="1">
    <source>
        <dbReference type="ARBA" id="ARBA00004251"/>
    </source>
</evidence>
<dbReference type="OrthoDB" id="773329at2759"/>
<reference evidence="15 16" key="1">
    <citation type="journal article" date="2019" name="Sci. Rep.">
        <title>A high-quality genome of Eragrostis curvula grass provides insights into Poaceae evolution and supports new strategies to enhance forage quality.</title>
        <authorList>
            <person name="Carballo J."/>
            <person name="Santos B.A.C.M."/>
            <person name="Zappacosta D."/>
            <person name="Garbus I."/>
            <person name="Selva J.P."/>
            <person name="Gallo C.A."/>
            <person name="Diaz A."/>
            <person name="Albertini E."/>
            <person name="Caccamo M."/>
            <person name="Echenique V."/>
        </authorList>
    </citation>
    <scope>NUCLEOTIDE SEQUENCE [LARGE SCALE GENOMIC DNA]</scope>
    <source>
        <strain evidence="16">cv. Victoria</strain>
        <tissue evidence="15">Leaf</tissue>
    </source>
</reference>
<keyword evidence="8" id="KW-0677">Repeat</keyword>
<protein>
    <recommendedName>
        <fullName evidence="14">Leucine-rich repeat-containing N-terminal plant-type domain-containing protein</fullName>
    </recommendedName>
</protein>
<evidence type="ECO:0000256" key="3">
    <source>
        <dbReference type="ARBA" id="ARBA00022475"/>
    </source>
</evidence>
<keyword evidence="9 12" id="KW-1133">Transmembrane helix</keyword>
<accession>A0A5J9UND9</accession>
<evidence type="ECO:0000256" key="2">
    <source>
        <dbReference type="ARBA" id="ARBA00009592"/>
    </source>
</evidence>
<evidence type="ECO:0000256" key="9">
    <source>
        <dbReference type="ARBA" id="ARBA00022989"/>
    </source>
</evidence>
<feature type="signal peptide" evidence="13">
    <location>
        <begin position="1"/>
        <end position="22"/>
    </location>
</feature>
<dbReference type="SUPFAM" id="SSF52058">
    <property type="entry name" value="L domain-like"/>
    <property type="match status" value="1"/>
</dbReference>
<evidence type="ECO:0000256" key="10">
    <source>
        <dbReference type="ARBA" id="ARBA00023136"/>
    </source>
</evidence>
<dbReference type="Proteomes" id="UP000324897">
    <property type="component" value="Chromosome 2"/>
</dbReference>
<dbReference type="InterPro" id="IPR001611">
    <property type="entry name" value="Leu-rich_rpt"/>
</dbReference>
<dbReference type="AlphaFoldDB" id="A0A5J9UND9"/>
<dbReference type="InterPro" id="IPR003591">
    <property type="entry name" value="Leu-rich_rpt_typical-subtyp"/>
</dbReference>
<dbReference type="PANTHER" id="PTHR48063:SF95">
    <property type="entry name" value="OS11G0564900 PROTEIN"/>
    <property type="match status" value="1"/>
</dbReference>
<sequence>MRGTSAKFLVLVTCNFILVASALQKAKQADDNVAKSCIPRERDALLAFKQGITNDNYNMLVSWRGHDCCQWKGVTCSNQSGHVIKLDLHGSWPYYDQPYLVGQISPSLLSLEYLDYLDLSSNPLTGPNNSFPEFVGSIKNLRHLDLSNMYFSNIALSFFGNLSYLEYLDLSWSMWEDLSNLSYFPVFMSSMKTLRHLGLSGMPFTGRLPSFLGNMSNLEYLDLSGTPFSGNVPPQLGNLSNLQHLVLGPIDPVIWNNLPSLYVLDLSNNELTETIPPGSGNHTLLGLSGNLPSLFRSCSSLAFVDLAWNNFNGTLPLWIGDLMNLQFLQMSHNKFYGDIPISITNLRRLQHLNLANNNISGDIPLMLSNLTAMTKNRWKKRGVNMFKWYARRVGEFKEVIPVVMKQQELKYGAEIFEVVGIDLSHNHLTGGIPIEITSLNKMMNLNLSWNQLSGNIPEKIGDMESVVSLDLSWNNLSGQIPSSLSELTYISKLDLSYNNLTGTIPVGRQLDTLYIENPSMYDGNNGLCGPPLRRNCSGNNAPEIGPQKTRARFSEHMFFYFGFGSGFTVGLGLVFCAMLFKKT</sequence>
<feature type="non-terminal residue" evidence="15">
    <location>
        <position position="1"/>
    </location>
</feature>
<dbReference type="PROSITE" id="PS51450">
    <property type="entry name" value="LRR"/>
    <property type="match status" value="1"/>
</dbReference>
<keyword evidence="7 13" id="KW-0732">Signal</keyword>
<evidence type="ECO:0000256" key="8">
    <source>
        <dbReference type="ARBA" id="ARBA00022737"/>
    </source>
</evidence>
<dbReference type="FunFam" id="3.80.10.10:FF:000383">
    <property type="entry name" value="Leucine-rich repeat receptor protein kinase EMS1"/>
    <property type="match status" value="1"/>
</dbReference>
<dbReference type="Pfam" id="PF00560">
    <property type="entry name" value="LRR_1"/>
    <property type="match status" value="9"/>
</dbReference>
<dbReference type="InterPro" id="IPR046956">
    <property type="entry name" value="RLP23-like"/>
</dbReference>
<evidence type="ECO:0000313" key="16">
    <source>
        <dbReference type="Proteomes" id="UP000324897"/>
    </source>
</evidence>
<feature type="domain" description="Leucine-rich repeat-containing N-terminal plant-type" evidence="14">
    <location>
        <begin position="40"/>
        <end position="77"/>
    </location>
</feature>
<dbReference type="Gramene" id="TVU24868">
    <property type="protein sequence ID" value="TVU24868"/>
    <property type="gene ID" value="EJB05_27330"/>
</dbReference>
<organism evidence="15 16">
    <name type="scientific">Eragrostis curvula</name>
    <name type="common">weeping love grass</name>
    <dbReference type="NCBI Taxonomy" id="38414"/>
    <lineage>
        <taxon>Eukaryota</taxon>
        <taxon>Viridiplantae</taxon>
        <taxon>Streptophyta</taxon>
        <taxon>Embryophyta</taxon>
        <taxon>Tracheophyta</taxon>
        <taxon>Spermatophyta</taxon>
        <taxon>Magnoliopsida</taxon>
        <taxon>Liliopsida</taxon>
        <taxon>Poales</taxon>
        <taxon>Poaceae</taxon>
        <taxon>PACMAD clade</taxon>
        <taxon>Chloridoideae</taxon>
        <taxon>Eragrostideae</taxon>
        <taxon>Eragrostidinae</taxon>
        <taxon>Eragrostis</taxon>
    </lineage>
</organism>
<dbReference type="EMBL" id="RWGY01000013">
    <property type="protein sequence ID" value="TVU24868.1"/>
    <property type="molecule type" value="Genomic_DNA"/>
</dbReference>
<dbReference type="GO" id="GO:0005886">
    <property type="term" value="C:plasma membrane"/>
    <property type="evidence" value="ECO:0007669"/>
    <property type="project" value="UniProtKB-SubCell"/>
</dbReference>
<evidence type="ECO:0000256" key="7">
    <source>
        <dbReference type="ARBA" id="ARBA00022729"/>
    </source>
</evidence>
<proteinExistence type="inferred from homology"/>
<evidence type="ECO:0000256" key="5">
    <source>
        <dbReference type="ARBA" id="ARBA00022626"/>
    </source>
</evidence>
<evidence type="ECO:0000259" key="14">
    <source>
        <dbReference type="Pfam" id="PF08263"/>
    </source>
</evidence>
<evidence type="ECO:0000256" key="12">
    <source>
        <dbReference type="SAM" id="Phobius"/>
    </source>
</evidence>
<comment type="caution">
    <text evidence="15">The sequence shown here is derived from an EMBL/GenBank/DDBJ whole genome shotgun (WGS) entry which is preliminary data.</text>
</comment>
<comment type="subcellular location">
    <subcellularLocation>
        <location evidence="1">Cell membrane</location>
        <topology evidence="1">Single-pass type I membrane protein</topology>
    </subcellularLocation>
</comment>
<feature type="chain" id="PRO_5023886850" description="Leucine-rich repeat-containing N-terminal plant-type domain-containing protein" evidence="13">
    <location>
        <begin position="23"/>
        <end position="583"/>
    </location>
</feature>
<evidence type="ECO:0000256" key="13">
    <source>
        <dbReference type="SAM" id="SignalP"/>
    </source>
</evidence>
<evidence type="ECO:0000256" key="6">
    <source>
        <dbReference type="ARBA" id="ARBA00022692"/>
    </source>
</evidence>
<dbReference type="PANTHER" id="PTHR48063">
    <property type="entry name" value="LRR RECEPTOR-LIKE KINASE"/>
    <property type="match status" value="1"/>
</dbReference>
<dbReference type="Gene3D" id="3.80.10.10">
    <property type="entry name" value="Ribonuclease Inhibitor"/>
    <property type="match status" value="3"/>
</dbReference>
<dbReference type="InterPro" id="IPR013210">
    <property type="entry name" value="LRR_N_plant-typ"/>
</dbReference>
<evidence type="ECO:0000256" key="4">
    <source>
        <dbReference type="ARBA" id="ARBA00022614"/>
    </source>
</evidence>
<dbReference type="Pfam" id="PF08263">
    <property type="entry name" value="LRRNT_2"/>
    <property type="match status" value="1"/>
</dbReference>
<keyword evidence="5" id="KW-1070">Brassinosteroid signaling pathway</keyword>
<evidence type="ECO:0000256" key="11">
    <source>
        <dbReference type="ARBA" id="ARBA00023180"/>
    </source>
</evidence>
<comment type="similarity">
    <text evidence="2">Belongs to the RLP family.</text>
</comment>
<keyword evidence="11" id="KW-0325">Glycoprotein</keyword>
<dbReference type="GO" id="GO:0009742">
    <property type="term" value="P:brassinosteroid mediated signaling pathway"/>
    <property type="evidence" value="ECO:0007669"/>
    <property type="project" value="UniProtKB-KW"/>
</dbReference>